<keyword evidence="2" id="KW-0805">Transcription regulation</keyword>
<dbReference type="GO" id="GO:0003677">
    <property type="term" value="F:DNA binding"/>
    <property type="evidence" value="ECO:0007669"/>
    <property type="project" value="UniProtKB-KW"/>
</dbReference>
<evidence type="ECO:0000256" key="4">
    <source>
        <dbReference type="ARBA" id="ARBA00023163"/>
    </source>
</evidence>
<feature type="domain" description="HTH merR-type" evidence="5">
    <location>
        <begin position="1"/>
        <end position="68"/>
    </location>
</feature>
<dbReference type="Pfam" id="PF13411">
    <property type="entry name" value="MerR_1"/>
    <property type="match status" value="1"/>
</dbReference>
<organism evidence="6 7">
    <name type="scientific">Igneacidithiobacillus copahuensis</name>
    <dbReference type="NCBI Taxonomy" id="2724909"/>
    <lineage>
        <taxon>Bacteria</taxon>
        <taxon>Pseudomonadati</taxon>
        <taxon>Pseudomonadota</taxon>
        <taxon>Acidithiobacillia</taxon>
        <taxon>Acidithiobacillales</taxon>
        <taxon>Acidithiobacillaceae</taxon>
        <taxon>Igneacidithiobacillus</taxon>
    </lineage>
</organism>
<dbReference type="GO" id="GO:0003700">
    <property type="term" value="F:DNA-binding transcription factor activity"/>
    <property type="evidence" value="ECO:0007669"/>
    <property type="project" value="InterPro"/>
</dbReference>
<evidence type="ECO:0000256" key="2">
    <source>
        <dbReference type="ARBA" id="ARBA00023015"/>
    </source>
</evidence>
<dbReference type="EMBL" id="JAAXYO010000031">
    <property type="protein sequence ID" value="MBU2787029.1"/>
    <property type="molecule type" value="Genomic_DNA"/>
</dbReference>
<dbReference type="InterPro" id="IPR009061">
    <property type="entry name" value="DNA-bd_dom_put_sf"/>
</dbReference>
<dbReference type="InterPro" id="IPR000551">
    <property type="entry name" value="MerR-type_HTH_dom"/>
</dbReference>
<dbReference type="Gene3D" id="1.10.1660.10">
    <property type="match status" value="1"/>
</dbReference>
<comment type="caution">
    <text evidence="6">The sequence shown here is derived from an EMBL/GenBank/DDBJ whole genome shotgun (WGS) entry which is preliminary data.</text>
</comment>
<dbReference type="PANTHER" id="PTHR30204:SF69">
    <property type="entry name" value="MERR-FAMILY TRANSCRIPTIONAL REGULATOR"/>
    <property type="match status" value="1"/>
</dbReference>
<dbReference type="SUPFAM" id="SSF46955">
    <property type="entry name" value="Putative DNA-binding domain"/>
    <property type="match status" value="1"/>
</dbReference>
<sequence length="152" mass="16755">MKIGEIAQRIGVSVSTIRLYESRGLIQPKRSESGTRHYDQEDLARFQAISDLIQSGTSIEALAQLASIRADSKSGDEAAHRVDEILVVLEAEIKKQVKRLNSALLDIQSARQGLVDCYGCAALPTRKHCDSCSISTQLTVCEVMRVVWDQVP</sequence>
<name>A0AAE2YMW9_9PROT</name>
<dbReference type="CDD" id="cd00592">
    <property type="entry name" value="HTH_MerR-like"/>
    <property type="match status" value="1"/>
</dbReference>
<accession>A0AAE2YMW9</accession>
<reference evidence="6" key="1">
    <citation type="journal article" date="2021" name="ISME J.">
        <title>Genomic evolution of the class Acidithiobacillia: deep-branching Proteobacteria living in extreme acidic conditions.</title>
        <authorList>
            <person name="Moya-Beltran A."/>
            <person name="Beard S."/>
            <person name="Rojas-Villalobos C."/>
            <person name="Issotta F."/>
            <person name="Gallardo Y."/>
            <person name="Ulloa R."/>
            <person name="Giaveno A."/>
            <person name="Degli Esposti M."/>
            <person name="Johnson D.B."/>
            <person name="Quatrini R."/>
        </authorList>
    </citation>
    <scope>NUCLEOTIDE SEQUENCE</scope>
    <source>
        <strain evidence="6">VAN18-1</strain>
    </source>
</reference>
<keyword evidence="7" id="KW-1185">Reference proteome</keyword>
<keyword evidence="3" id="KW-0238">DNA-binding</keyword>
<dbReference type="PRINTS" id="PR00040">
    <property type="entry name" value="HTHMERR"/>
</dbReference>
<keyword evidence="1" id="KW-0678">Repressor</keyword>
<evidence type="ECO:0000313" key="7">
    <source>
        <dbReference type="Proteomes" id="UP001197378"/>
    </source>
</evidence>
<evidence type="ECO:0000256" key="1">
    <source>
        <dbReference type="ARBA" id="ARBA00022491"/>
    </source>
</evidence>
<proteinExistence type="predicted"/>
<keyword evidence="4" id="KW-0804">Transcription</keyword>
<dbReference type="Proteomes" id="UP001197378">
    <property type="component" value="Unassembled WGS sequence"/>
</dbReference>
<dbReference type="RefSeq" id="WP_215872847.1">
    <property type="nucleotide sequence ID" value="NZ_JAAXYO010000031.1"/>
</dbReference>
<gene>
    <name evidence="6" type="ORF">HFQ13_02180</name>
</gene>
<evidence type="ECO:0000313" key="6">
    <source>
        <dbReference type="EMBL" id="MBU2787029.1"/>
    </source>
</evidence>
<dbReference type="InterPro" id="IPR047057">
    <property type="entry name" value="MerR_fam"/>
</dbReference>
<protein>
    <submittedName>
        <fullName evidence="6">MerR family transcriptional regulator</fullName>
    </submittedName>
</protein>
<evidence type="ECO:0000256" key="3">
    <source>
        <dbReference type="ARBA" id="ARBA00023125"/>
    </source>
</evidence>
<dbReference type="AlphaFoldDB" id="A0AAE2YMW9"/>
<evidence type="ECO:0000259" key="5">
    <source>
        <dbReference type="PROSITE" id="PS50937"/>
    </source>
</evidence>
<dbReference type="PANTHER" id="PTHR30204">
    <property type="entry name" value="REDOX-CYCLING DRUG-SENSING TRANSCRIPTIONAL ACTIVATOR SOXR"/>
    <property type="match status" value="1"/>
</dbReference>
<dbReference type="PROSITE" id="PS50937">
    <property type="entry name" value="HTH_MERR_2"/>
    <property type="match status" value="1"/>
</dbReference>
<dbReference type="SMART" id="SM00422">
    <property type="entry name" value="HTH_MERR"/>
    <property type="match status" value="1"/>
</dbReference>
<dbReference type="PROSITE" id="PS00552">
    <property type="entry name" value="HTH_MERR_1"/>
    <property type="match status" value="1"/>
</dbReference>